<keyword evidence="3 6" id="KW-0645">Protease</keyword>
<evidence type="ECO:0000256" key="4">
    <source>
        <dbReference type="ARBA" id="ARBA00022723"/>
    </source>
</evidence>
<evidence type="ECO:0000256" key="1">
    <source>
        <dbReference type="ARBA" id="ARBA00002521"/>
    </source>
</evidence>
<name>A0A2N5NBU1_9BACL</name>
<feature type="binding site" evidence="6">
    <location>
        <position position="94"/>
    </location>
    <ligand>
        <name>a divalent metal cation</name>
        <dbReference type="ChEBI" id="CHEBI:60240"/>
        <label>1</label>
    </ligand>
</feature>
<feature type="binding site" evidence="6">
    <location>
        <position position="232"/>
    </location>
    <ligand>
        <name>a divalent metal cation</name>
        <dbReference type="ChEBI" id="CHEBI:60240"/>
        <label>1</label>
    </ligand>
</feature>
<dbReference type="InterPro" id="IPR001714">
    <property type="entry name" value="Pept_M24_MAP"/>
</dbReference>
<organism evidence="9 10">
    <name type="scientific">Paenibacillus pasadenensis</name>
    <dbReference type="NCBI Taxonomy" id="217090"/>
    <lineage>
        <taxon>Bacteria</taxon>
        <taxon>Bacillati</taxon>
        <taxon>Bacillota</taxon>
        <taxon>Bacilli</taxon>
        <taxon>Bacillales</taxon>
        <taxon>Paenibacillaceae</taxon>
        <taxon>Paenibacillus</taxon>
    </lineage>
</organism>
<dbReference type="CDD" id="cd01086">
    <property type="entry name" value="MetAP1"/>
    <property type="match status" value="1"/>
</dbReference>
<dbReference type="AlphaFoldDB" id="A0A2N5NBU1"/>
<dbReference type="GO" id="GO:0046872">
    <property type="term" value="F:metal ion binding"/>
    <property type="evidence" value="ECO:0007669"/>
    <property type="project" value="UniProtKB-UniRule"/>
</dbReference>
<dbReference type="GO" id="GO:0005829">
    <property type="term" value="C:cytosol"/>
    <property type="evidence" value="ECO:0007669"/>
    <property type="project" value="TreeGrafter"/>
</dbReference>
<evidence type="ECO:0000256" key="7">
    <source>
        <dbReference type="RuleBase" id="RU003653"/>
    </source>
</evidence>
<evidence type="ECO:0000256" key="3">
    <source>
        <dbReference type="ARBA" id="ARBA00022670"/>
    </source>
</evidence>
<comment type="subunit">
    <text evidence="6">Monomer.</text>
</comment>
<dbReference type="Pfam" id="PF00557">
    <property type="entry name" value="Peptidase_M24"/>
    <property type="match status" value="1"/>
</dbReference>
<dbReference type="NCBIfam" id="TIGR00500">
    <property type="entry name" value="met_pdase_I"/>
    <property type="match status" value="1"/>
</dbReference>
<comment type="cofactor">
    <cofactor evidence="6">
        <name>Co(2+)</name>
        <dbReference type="ChEBI" id="CHEBI:48828"/>
    </cofactor>
    <cofactor evidence="6">
        <name>Zn(2+)</name>
        <dbReference type="ChEBI" id="CHEBI:29105"/>
    </cofactor>
    <cofactor evidence="6">
        <name>Mn(2+)</name>
        <dbReference type="ChEBI" id="CHEBI:29035"/>
    </cofactor>
    <cofactor evidence="6">
        <name>Fe(2+)</name>
        <dbReference type="ChEBI" id="CHEBI:29033"/>
    </cofactor>
    <text evidence="6">Binds 2 divalent metal cations per subunit. Has a high-affinity and a low affinity metal-binding site. The true nature of the physiological cofactor is under debate. The enzyme is active with cobalt, zinc, manganese or divalent iron ions. Most likely, methionine aminopeptidases function as mononuclear Fe(2+)-metalloproteases under physiological conditions, and the catalytically relevant metal-binding site has been assigned to the histidine-containing high-affinity site.</text>
</comment>
<feature type="binding site" evidence="6">
    <location>
        <position position="105"/>
    </location>
    <ligand>
        <name>a divalent metal cation</name>
        <dbReference type="ChEBI" id="CHEBI:60240"/>
        <label>2</label>
        <note>catalytic</note>
    </ligand>
</feature>
<dbReference type="InterPro" id="IPR000994">
    <property type="entry name" value="Pept_M24"/>
</dbReference>
<dbReference type="EC" id="3.4.11.18" evidence="6 7"/>
<comment type="caution">
    <text evidence="9">The sequence shown here is derived from an EMBL/GenBank/DDBJ whole genome shotgun (WGS) entry which is preliminary data.</text>
</comment>
<evidence type="ECO:0000256" key="5">
    <source>
        <dbReference type="ARBA" id="ARBA00022801"/>
    </source>
</evidence>
<dbReference type="PANTHER" id="PTHR43330:SF17">
    <property type="entry name" value="METHIONINE AMINOPEPTIDASE"/>
    <property type="match status" value="1"/>
</dbReference>
<dbReference type="GO" id="GO:0070006">
    <property type="term" value="F:metalloaminopeptidase activity"/>
    <property type="evidence" value="ECO:0007669"/>
    <property type="project" value="UniProtKB-UniRule"/>
</dbReference>
<evidence type="ECO:0000256" key="2">
    <source>
        <dbReference type="ARBA" id="ARBA00022438"/>
    </source>
</evidence>
<feature type="domain" description="Peptidase M24" evidence="8">
    <location>
        <begin position="11"/>
        <end position="239"/>
    </location>
</feature>
<dbReference type="EMBL" id="NFEZ01000002">
    <property type="protein sequence ID" value="PLT47817.1"/>
    <property type="molecule type" value="Genomic_DNA"/>
</dbReference>
<dbReference type="InterPro" id="IPR002467">
    <property type="entry name" value="Pept_M24A_MAP1"/>
</dbReference>
<feature type="binding site" evidence="6">
    <location>
        <position position="201"/>
    </location>
    <ligand>
        <name>a divalent metal cation</name>
        <dbReference type="ChEBI" id="CHEBI:60240"/>
        <label>2</label>
        <note>catalytic</note>
    </ligand>
</feature>
<dbReference type="GO" id="GO:0006508">
    <property type="term" value="P:proteolysis"/>
    <property type="evidence" value="ECO:0007669"/>
    <property type="project" value="UniProtKB-KW"/>
</dbReference>
<dbReference type="PANTHER" id="PTHR43330">
    <property type="entry name" value="METHIONINE AMINOPEPTIDASE"/>
    <property type="match status" value="1"/>
</dbReference>
<evidence type="ECO:0000313" key="10">
    <source>
        <dbReference type="Proteomes" id="UP000234789"/>
    </source>
</evidence>
<proteinExistence type="inferred from homology"/>
<comment type="similarity">
    <text evidence="6">Belongs to the peptidase M24A family. Methionine aminopeptidase type 1 subfamily.</text>
</comment>
<keyword evidence="4 6" id="KW-0479">Metal-binding</keyword>
<feature type="binding site" evidence="6">
    <location>
        <position position="77"/>
    </location>
    <ligand>
        <name>substrate</name>
    </ligand>
</feature>
<evidence type="ECO:0000313" key="9">
    <source>
        <dbReference type="EMBL" id="PLT47817.1"/>
    </source>
</evidence>
<dbReference type="PRINTS" id="PR00599">
    <property type="entry name" value="MAPEPTIDASE"/>
</dbReference>
<dbReference type="Gene3D" id="3.90.230.10">
    <property type="entry name" value="Creatinase/methionine aminopeptidase superfamily"/>
    <property type="match status" value="1"/>
</dbReference>
<keyword evidence="10" id="KW-1185">Reference proteome</keyword>
<dbReference type="SUPFAM" id="SSF55920">
    <property type="entry name" value="Creatinase/aminopeptidase"/>
    <property type="match status" value="1"/>
</dbReference>
<sequence>MAEWKSEEEIACIRRAGQIVAECHEAIGRRIAPGVTTLEIDRFVERLMAERGARPAQKGYCGYPFATCASVNEVVCHGFPDSIPLQEGDLVTIDMVADVDGWKADSAWTYAIGRPQPEAARLMEAARRAMLRGVAECRAGRRIGDIGAAIVKEARAHGCSVVATFAGHGIGQSIHEAPEVGHTGLAGSGARLEPGMVLTVEPILAAGDGAVWIDRDGWTARTRDRSWSAQFEHTVAVTEQGPVILTCLQGAAGHAVIP</sequence>
<feature type="binding site" evidence="6">
    <location>
        <position position="232"/>
    </location>
    <ligand>
        <name>a divalent metal cation</name>
        <dbReference type="ChEBI" id="CHEBI:60240"/>
        <label>2</label>
        <note>catalytic</note>
    </ligand>
</feature>
<dbReference type="GO" id="GO:0004239">
    <property type="term" value="F:initiator methionyl aminopeptidase activity"/>
    <property type="evidence" value="ECO:0007669"/>
    <property type="project" value="UniProtKB-UniRule"/>
</dbReference>
<keyword evidence="2 6" id="KW-0031">Aminopeptidase</keyword>
<dbReference type="OrthoDB" id="9802055at2"/>
<dbReference type="RefSeq" id="WP_028598584.1">
    <property type="nucleotide sequence ID" value="NZ_BIMM01000048.1"/>
</dbReference>
<dbReference type="HAMAP" id="MF_01974">
    <property type="entry name" value="MetAP_1"/>
    <property type="match status" value="1"/>
</dbReference>
<reference evidence="9 10" key="1">
    <citation type="submission" date="2017-05" db="EMBL/GenBank/DDBJ databases">
        <title>Functional genome analysis of Paenibacillus pasadenensis strain R16: insights on endophytic life style and antifungal activity.</title>
        <authorList>
            <person name="Passera A."/>
            <person name="Marcolungo L."/>
            <person name="Casati P."/>
            <person name="Brasca M."/>
            <person name="Quaglino F."/>
            <person name="Delledonne M."/>
        </authorList>
    </citation>
    <scope>NUCLEOTIDE SEQUENCE [LARGE SCALE GENOMIC DNA]</scope>
    <source>
        <strain evidence="9 10">R16</strain>
    </source>
</reference>
<dbReference type="InterPro" id="IPR036005">
    <property type="entry name" value="Creatinase/aminopeptidase-like"/>
</dbReference>
<feature type="binding site" evidence="6">
    <location>
        <position position="105"/>
    </location>
    <ligand>
        <name>a divalent metal cation</name>
        <dbReference type="ChEBI" id="CHEBI:60240"/>
        <label>1</label>
    </ligand>
</feature>
<keyword evidence="5 6" id="KW-0378">Hydrolase</keyword>
<feature type="binding site" evidence="6">
    <location>
        <position position="175"/>
    </location>
    <ligand>
        <name>substrate</name>
    </ligand>
</feature>
<evidence type="ECO:0000259" key="8">
    <source>
        <dbReference type="Pfam" id="PF00557"/>
    </source>
</evidence>
<evidence type="ECO:0000256" key="6">
    <source>
        <dbReference type="HAMAP-Rule" id="MF_01974"/>
    </source>
</evidence>
<gene>
    <name evidence="6" type="primary">map</name>
    <name evidence="9" type="ORF">B8V81_0724</name>
</gene>
<protein>
    <recommendedName>
        <fullName evidence="6 7">Methionine aminopeptidase</fullName>
        <shortName evidence="6">MAP</shortName>
        <shortName evidence="6">MetAP</shortName>
        <ecNumber evidence="6 7">3.4.11.18</ecNumber>
    </recommendedName>
    <alternativeName>
        <fullName evidence="6">Peptidase M</fullName>
    </alternativeName>
</protein>
<dbReference type="Proteomes" id="UP000234789">
    <property type="component" value="Unassembled WGS sequence"/>
</dbReference>
<comment type="catalytic activity">
    <reaction evidence="6 7">
        <text>Release of N-terminal amino acids, preferentially methionine, from peptides and arylamides.</text>
        <dbReference type="EC" id="3.4.11.18"/>
    </reaction>
</comment>
<accession>A0A2N5NBU1</accession>
<feature type="binding site" evidence="6">
    <location>
        <position position="168"/>
    </location>
    <ligand>
        <name>a divalent metal cation</name>
        <dbReference type="ChEBI" id="CHEBI:60240"/>
        <label>2</label>
        <note>catalytic</note>
    </ligand>
</feature>
<comment type="function">
    <text evidence="1 6">Removes the N-terminal methionine from nascent proteins. The N-terminal methionine is often cleaved when the second residue in the primary sequence is small and uncharged (Met-Ala-, Cys, Gly, Pro, Ser, Thr, or Val). Requires deformylation of the N(alpha)-formylated initiator methionine before it can be hydrolyzed.</text>
</comment>